<dbReference type="EMBL" id="CP035704">
    <property type="protein sequence ID" value="QBB70330.1"/>
    <property type="molecule type" value="Genomic_DNA"/>
</dbReference>
<dbReference type="RefSeq" id="WP_129832589.1">
    <property type="nucleotide sequence ID" value="NZ_CP035704.1"/>
</dbReference>
<evidence type="ECO:0000256" key="2">
    <source>
        <dbReference type="ARBA" id="ARBA00007656"/>
    </source>
</evidence>
<keyword evidence="7" id="KW-0413">Isomerase</keyword>
<gene>
    <name evidence="7" type="ORF">ELE36_08115</name>
</gene>
<feature type="region of interest" description="Disordered" evidence="5">
    <location>
        <begin position="273"/>
        <end position="295"/>
    </location>
</feature>
<evidence type="ECO:0000256" key="1">
    <source>
        <dbReference type="ARBA" id="ARBA00000971"/>
    </source>
</evidence>
<reference evidence="7 8" key="1">
    <citation type="submission" date="2019-01" db="EMBL/GenBank/DDBJ databases">
        <title>Pseudolysobacter antarctica gen. nov., sp. nov., isolated from Fildes Peninsula, Antarctica.</title>
        <authorList>
            <person name="Wei Z."/>
            <person name="Peng F."/>
        </authorList>
    </citation>
    <scope>NUCLEOTIDE SEQUENCE [LARGE SCALE GENOMIC DNA]</scope>
    <source>
        <strain evidence="7 8">AQ6-296</strain>
    </source>
</reference>
<evidence type="ECO:0000259" key="6">
    <source>
        <dbReference type="Pfam" id="PF13145"/>
    </source>
</evidence>
<comment type="catalytic activity">
    <reaction evidence="1">
        <text>[protein]-peptidylproline (omega=180) = [protein]-peptidylproline (omega=0)</text>
        <dbReference type="Rhea" id="RHEA:16237"/>
        <dbReference type="Rhea" id="RHEA-COMP:10747"/>
        <dbReference type="Rhea" id="RHEA-COMP:10748"/>
        <dbReference type="ChEBI" id="CHEBI:83833"/>
        <dbReference type="ChEBI" id="CHEBI:83834"/>
        <dbReference type="EC" id="5.2.1.8"/>
    </reaction>
</comment>
<dbReference type="Gene3D" id="3.10.50.40">
    <property type="match status" value="1"/>
</dbReference>
<name>A0A411HIV9_9GAMM</name>
<organism evidence="7 8">
    <name type="scientific">Pseudolysobacter antarcticus</name>
    <dbReference type="NCBI Taxonomy" id="2511995"/>
    <lineage>
        <taxon>Bacteria</taxon>
        <taxon>Pseudomonadati</taxon>
        <taxon>Pseudomonadota</taxon>
        <taxon>Gammaproteobacteria</taxon>
        <taxon>Lysobacterales</taxon>
        <taxon>Rhodanobacteraceae</taxon>
        <taxon>Pseudolysobacter</taxon>
    </lineage>
</organism>
<evidence type="ECO:0000313" key="8">
    <source>
        <dbReference type="Proteomes" id="UP000291562"/>
    </source>
</evidence>
<dbReference type="Pfam" id="PF13145">
    <property type="entry name" value="Rotamase_2"/>
    <property type="match status" value="1"/>
</dbReference>
<evidence type="ECO:0000256" key="3">
    <source>
        <dbReference type="ARBA" id="ARBA00013194"/>
    </source>
</evidence>
<dbReference type="EC" id="5.2.1.8" evidence="3"/>
<dbReference type="InterPro" id="IPR046357">
    <property type="entry name" value="PPIase_dom_sf"/>
</dbReference>
<dbReference type="InterPro" id="IPR027304">
    <property type="entry name" value="Trigger_fact/SurA_dom_sf"/>
</dbReference>
<evidence type="ECO:0000256" key="5">
    <source>
        <dbReference type="SAM" id="MobiDB-lite"/>
    </source>
</evidence>
<protein>
    <recommendedName>
        <fullName evidence="3">peptidylprolyl isomerase</fullName>
        <ecNumber evidence="3">5.2.1.8</ecNumber>
    </recommendedName>
</protein>
<dbReference type="PANTHER" id="PTHR47245">
    <property type="entry name" value="PEPTIDYLPROLYL ISOMERASE"/>
    <property type="match status" value="1"/>
</dbReference>
<feature type="domain" description="PpiC" evidence="6">
    <location>
        <begin position="121"/>
        <end position="240"/>
    </location>
</feature>
<accession>A0A411HIV9</accession>
<dbReference type="Proteomes" id="UP000291562">
    <property type="component" value="Chromosome"/>
</dbReference>
<evidence type="ECO:0000256" key="4">
    <source>
        <dbReference type="ARBA" id="ARBA00023110"/>
    </source>
</evidence>
<dbReference type="PANTHER" id="PTHR47245:SF2">
    <property type="entry name" value="PEPTIDYL-PROLYL CIS-TRANS ISOMERASE HP_0175-RELATED"/>
    <property type="match status" value="1"/>
</dbReference>
<dbReference type="AlphaFoldDB" id="A0A411HIV9"/>
<dbReference type="KEGG" id="xbc:ELE36_08115"/>
<keyword evidence="8" id="KW-1185">Reference proteome</keyword>
<dbReference type="SUPFAM" id="SSF54534">
    <property type="entry name" value="FKBP-like"/>
    <property type="match status" value="1"/>
</dbReference>
<keyword evidence="4" id="KW-0697">Rotamase</keyword>
<dbReference type="InterPro" id="IPR000297">
    <property type="entry name" value="PPIase_PpiC"/>
</dbReference>
<dbReference type="SUPFAM" id="SSF109998">
    <property type="entry name" value="Triger factor/SurA peptide-binding domain-like"/>
    <property type="match status" value="1"/>
</dbReference>
<evidence type="ECO:0000313" key="7">
    <source>
        <dbReference type="EMBL" id="QBB70330.1"/>
    </source>
</evidence>
<dbReference type="OrthoDB" id="14196at2"/>
<sequence length="295" mass="31859">MRNKFLLVLTILVAGCNSSGSSDQGPVHFTGDSPAVETVNGVVISQALLDAYVRGHNVNLGEPDARQKALKDLADYVLLSEEAKRAQYDTGVQFQADVEVTRLQAIATATAAQIEKQTPLSDETLKAEYDQQIARAGKFIYSFSQLLFADEADALGAAGDIVSGKPFSEVFETWKKKAKQAKTYPQVRLSQLPEPLAKVVQELKPGDSTKVPIKTEFGWHVLNLVSTTPFVPTSFDTVKEAVRRTMLEQALSQRVKTLREQAQIIVVGGTPAAERPAVPAAPSAASPAPEAVKKN</sequence>
<dbReference type="PROSITE" id="PS51257">
    <property type="entry name" value="PROKAR_LIPOPROTEIN"/>
    <property type="match status" value="1"/>
</dbReference>
<proteinExistence type="inferred from homology"/>
<dbReference type="GO" id="GO:0003755">
    <property type="term" value="F:peptidyl-prolyl cis-trans isomerase activity"/>
    <property type="evidence" value="ECO:0007669"/>
    <property type="project" value="UniProtKB-KW"/>
</dbReference>
<dbReference type="InterPro" id="IPR050245">
    <property type="entry name" value="PrsA_foldase"/>
</dbReference>
<comment type="similarity">
    <text evidence="2">Belongs to the PpiC/parvulin rotamase family.</text>
</comment>